<evidence type="ECO:0000256" key="3">
    <source>
        <dbReference type="ARBA" id="ARBA00022989"/>
    </source>
</evidence>
<feature type="transmembrane region" description="Helical" evidence="7">
    <location>
        <begin position="225"/>
        <end position="247"/>
    </location>
</feature>
<keyword evidence="12" id="KW-1185">Reference proteome</keyword>
<comment type="caution">
    <text evidence="11">The sequence shown here is derived from an EMBL/GenBank/DDBJ whole genome shotgun (WGS) entry which is preliminary data.</text>
</comment>
<evidence type="ECO:0000313" key="12">
    <source>
        <dbReference type="Proteomes" id="UP000597762"/>
    </source>
</evidence>
<dbReference type="GO" id="GO:0007186">
    <property type="term" value="P:G protein-coupled receptor signaling pathway"/>
    <property type="evidence" value="ECO:0007669"/>
    <property type="project" value="InterPro"/>
</dbReference>
<dbReference type="EMBL" id="CAHIKZ030001179">
    <property type="protein sequence ID" value="CAE1255428.1"/>
    <property type="molecule type" value="Genomic_DNA"/>
</dbReference>
<dbReference type="PANTHER" id="PTHR23252">
    <property type="entry name" value="INTIMAL THICKNESS RECEPTOR-RELATED"/>
    <property type="match status" value="1"/>
</dbReference>
<dbReference type="InterPro" id="IPR053880">
    <property type="entry name" value="GPR180-like_N"/>
</dbReference>
<protein>
    <submittedName>
        <fullName evidence="11">Transmembrane protein 145</fullName>
    </submittedName>
</protein>
<feature type="transmembrane region" description="Helical" evidence="7">
    <location>
        <begin position="259"/>
        <end position="278"/>
    </location>
</feature>
<feature type="transmembrane region" description="Helical" evidence="7">
    <location>
        <begin position="298"/>
        <end position="315"/>
    </location>
</feature>
<evidence type="ECO:0000256" key="6">
    <source>
        <dbReference type="SAM" id="MobiDB-lite"/>
    </source>
</evidence>
<evidence type="ECO:0000256" key="1">
    <source>
        <dbReference type="ARBA" id="ARBA00004141"/>
    </source>
</evidence>
<dbReference type="AlphaFoldDB" id="A0A812C3Y8"/>
<dbReference type="GO" id="GO:0019236">
    <property type="term" value="P:response to pheromone"/>
    <property type="evidence" value="ECO:0007669"/>
    <property type="project" value="InterPro"/>
</dbReference>
<dbReference type="GO" id="GO:0016020">
    <property type="term" value="C:membrane"/>
    <property type="evidence" value="ECO:0007669"/>
    <property type="project" value="UniProtKB-SubCell"/>
</dbReference>
<gene>
    <name evidence="11" type="ORF">SPHA_29588</name>
</gene>
<keyword evidence="5" id="KW-0325">Glycoprotein</keyword>
<feature type="transmembrane region" description="Helical" evidence="7">
    <location>
        <begin position="365"/>
        <end position="393"/>
    </location>
</feature>
<proteinExistence type="predicted"/>
<reference evidence="11" key="1">
    <citation type="submission" date="2021-01" db="EMBL/GenBank/DDBJ databases">
        <authorList>
            <person name="Li R."/>
            <person name="Bekaert M."/>
        </authorList>
    </citation>
    <scope>NUCLEOTIDE SEQUENCE</scope>
    <source>
        <strain evidence="11">Farmed</strain>
    </source>
</reference>
<evidence type="ECO:0000256" key="2">
    <source>
        <dbReference type="ARBA" id="ARBA00022692"/>
    </source>
</evidence>
<feature type="region of interest" description="Disordered" evidence="6">
    <location>
        <begin position="488"/>
        <end position="528"/>
    </location>
</feature>
<dbReference type="Pfam" id="PF21892">
    <property type="entry name" value="TMEM145_N"/>
    <property type="match status" value="1"/>
</dbReference>
<keyword evidence="8" id="KW-0732">Signal</keyword>
<dbReference type="InterPro" id="IPR019336">
    <property type="entry name" value="GPR180/TMEM145_TM"/>
</dbReference>
<keyword evidence="2 7" id="KW-0812">Transmembrane</keyword>
<feature type="transmembrane region" description="Helical" evidence="7">
    <location>
        <begin position="335"/>
        <end position="353"/>
    </location>
</feature>
<dbReference type="Pfam" id="PF10192">
    <property type="entry name" value="GPR180-TMEM145_TM"/>
    <property type="match status" value="1"/>
</dbReference>
<dbReference type="OrthoDB" id="205745at2759"/>
<evidence type="ECO:0000256" key="4">
    <source>
        <dbReference type="ARBA" id="ARBA00023136"/>
    </source>
</evidence>
<comment type="subcellular location">
    <subcellularLocation>
        <location evidence="1">Membrane</location>
        <topology evidence="1">Multi-pass membrane protein</topology>
    </subcellularLocation>
</comment>
<organism evidence="11 12">
    <name type="scientific">Acanthosepion pharaonis</name>
    <name type="common">Pharaoh cuttlefish</name>
    <name type="synonym">Sepia pharaonis</name>
    <dbReference type="NCBI Taxonomy" id="158019"/>
    <lineage>
        <taxon>Eukaryota</taxon>
        <taxon>Metazoa</taxon>
        <taxon>Spiralia</taxon>
        <taxon>Lophotrochozoa</taxon>
        <taxon>Mollusca</taxon>
        <taxon>Cephalopoda</taxon>
        <taxon>Coleoidea</taxon>
        <taxon>Decapodiformes</taxon>
        <taxon>Sepiida</taxon>
        <taxon>Sepiina</taxon>
        <taxon>Sepiidae</taxon>
        <taxon>Acanthosepion</taxon>
    </lineage>
</organism>
<dbReference type="PANTHER" id="PTHR23252:SF24">
    <property type="entry name" value="TRANSMEMBRANE PROTEIN 145"/>
    <property type="match status" value="1"/>
</dbReference>
<evidence type="ECO:0000256" key="5">
    <source>
        <dbReference type="ARBA" id="ARBA00023180"/>
    </source>
</evidence>
<evidence type="ECO:0000259" key="10">
    <source>
        <dbReference type="Pfam" id="PF21892"/>
    </source>
</evidence>
<sequence>MNLRASLKIFLVVLGFLSFFFYPSESKYVIGHLITKEHWHFLARFCFLSGEDQNRIGSVDYNFTFPASYEGMELYFYFDDQWKDVYKTDKKCSEKISVLRRDYFQIMQLSENYQWSGCKRYNSSGYVYLHCQGTRNFRSFRPRWWFITVGRCKPENNNGINLSYNLHLTNGAKGDYFFRELSADQFTILEVDIAFLIFFSFMTCVAVVFSAMLRSRQLYHSTYKMFIVSLVAYNGYFFFICIHYGRYLQTGLEERECKVVAYVCQAFSVLTFQLLLILLGKGYTITRGQISRTGSIKIAVFMTVYVFVYACIFLWETEFFDPGMVLYRYESPPGYGLIAMRIIGWLWFCFAIVTTVKHHIEKLQFYIFFFFTFTLWFWASGITFVVAINAVPWHLREKIVNGVEIAIDFSAHLIFLILTSPLLFNKMFPFHIRTTQIVPSDSDSSSSGMDTEIQTIQLSTVSSSYLMGQGPNIANMFITSNTLTTKLPNQDLPDNNLTRPVMPLPSAPSPPPSYDALFQTRTHEPVKK</sequence>
<feature type="transmembrane region" description="Helical" evidence="7">
    <location>
        <begin position="405"/>
        <end position="424"/>
    </location>
</feature>
<feature type="chain" id="PRO_5032506887" evidence="8">
    <location>
        <begin position="27"/>
        <end position="528"/>
    </location>
</feature>
<keyword evidence="3 7" id="KW-1133">Transmembrane helix</keyword>
<dbReference type="InterPro" id="IPR047831">
    <property type="entry name" value="GPR180/TMEM145"/>
</dbReference>
<name>A0A812C3Y8_ACAPH</name>
<evidence type="ECO:0000256" key="8">
    <source>
        <dbReference type="SAM" id="SignalP"/>
    </source>
</evidence>
<feature type="compositionally biased region" description="Pro residues" evidence="6">
    <location>
        <begin position="502"/>
        <end position="513"/>
    </location>
</feature>
<evidence type="ECO:0000259" key="9">
    <source>
        <dbReference type="Pfam" id="PF10192"/>
    </source>
</evidence>
<evidence type="ECO:0000313" key="11">
    <source>
        <dbReference type="EMBL" id="CAE1255428.1"/>
    </source>
</evidence>
<feature type="transmembrane region" description="Helical" evidence="7">
    <location>
        <begin position="193"/>
        <end position="213"/>
    </location>
</feature>
<keyword evidence="4 7" id="KW-0472">Membrane</keyword>
<dbReference type="Proteomes" id="UP000597762">
    <property type="component" value="Unassembled WGS sequence"/>
</dbReference>
<feature type="domain" description="GPR180/TMEM145 transmembrane" evidence="9">
    <location>
        <begin position="195"/>
        <end position="415"/>
    </location>
</feature>
<feature type="signal peptide" evidence="8">
    <location>
        <begin position="1"/>
        <end position="26"/>
    </location>
</feature>
<feature type="domain" description="GPR180-like N-terminal" evidence="10">
    <location>
        <begin position="30"/>
        <end position="164"/>
    </location>
</feature>
<evidence type="ECO:0000256" key="7">
    <source>
        <dbReference type="SAM" id="Phobius"/>
    </source>
</evidence>
<feature type="compositionally biased region" description="Polar residues" evidence="6">
    <location>
        <begin position="488"/>
        <end position="498"/>
    </location>
</feature>
<accession>A0A812C3Y8</accession>